<accession>A0A934MQI2</accession>
<evidence type="ECO:0000313" key="3">
    <source>
        <dbReference type="Proteomes" id="UP000640274"/>
    </source>
</evidence>
<dbReference type="RefSeq" id="WP_199019464.1">
    <property type="nucleotide sequence ID" value="NZ_JAELUP010000061.1"/>
</dbReference>
<reference evidence="2" key="1">
    <citation type="submission" date="2020-12" db="EMBL/GenBank/DDBJ databases">
        <authorList>
            <person name="Huq M.A."/>
        </authorList>
    </citation>
    <scope>NUCLEOTIDE SEQUENCE</scope>
    <source>
        <strain evidence="2">MAHUQ-46</strain>
    </source>
</reference>
<comment type="caution">
    <text evidence="2">The sequence shown here is derived from an EMBL/GenBank/DDBJ whole genome shotgun (WGS) entry which is preliminary data.</text>
</comment>
<proteinExistence type="predicted"/>
<feature type="signal peptide" evidence="1">
    <location>
        <begin position="1"/>
        <end position="28"/>
    </location>
</feature>
<keyword evidence="1" id="KW-0732">Signal</keyword>
<organism evidence="2 3">
    <name type="scientific">Paenibacillus roseus</name>
    <dbReference type="NCBI Taxonomy" id="2798579"/>
    <lineage>
        <taxon>Bacteria</taxon>
        <taxon>Bacillati</taxon>
        <taxon>Bacillota</taxon>
        <taxon>Bacilli</taxon>
        <taxon>Bacillales</taxon>
        <taxon>Paenibacillaceae</taxon>
        <taxon>Paenibacillus</taxon>
    </lineage>
</organism>
<evidence type="ECO:0000313" key="2">
    <source>
        <dbReference type="EMBL" id="MBJ6361913.1"/>
    </source>
</evidence>
<dbReference type="Proteomes" id="UP000640274">
    <property type="component" value="Unassembled WGS sequence"/>
</dbReference>
<evidence type="ECO:0008006" key="4">
    <source>
        <dbReference type="Google" id="ProtNLM"/>
    </source>
</evidence>
<gene>
    <name evidence="2" type="ORF">JFN88_11625</name>
</gene>
<keyword evidence="3" id="KW-1185">Reference proteome</keyword>
<feature type="chain" id="PRO_5037899631" description="DUF916 domain-containing protein" evidence="1">
    <location>
        <begin position="29"/>
        <end position="839"/>
    </location>
</feature>
<name>A0A934MQI2_9BACL</name>
<dbReference type="AlphaFoldDB" id="A0A934MQI2"/>
<protein>
    <recommendedName>
        <fullName evidence="4">DUF916 domain-containing protein</fullName>
    </recommendedName>
</protein>
<evidence type="ECO:0000256" key="1">
    <source>
        <dbReference type="SAM" id="SignalP"/>
    </source>
</evidence>
<dbReference type="EMBL" id="JAELUP010000061">
    <property type="protein sequence ID" value="MBJ6361913.1"/>
    <property type="molecule type" value="Genomic_DNA"/>
</dbReference>
<sequence>MKKLGKYTCTVALAASLLISDPSQLIYAANTPSKASAADTKQTNRVTAFAGTKLKTFNITSKSYIEISDVLFQYSNNEKIVHYTVTVHNKDNRNLDFMDYWVDVQDTSGSKYSVQANPNNSKSNRVAPQSTQSFKFYAKVNPKLNYYNLKFKLIKWDFSMPNYERVIGEARVTSKYANVVPSNQYYILTKGTERIRTYLQPGSRFNLGDTTQFQATFQLENSGNFVKNVSEYQFYIKTKAGNIVKLNTDIATDQKLESGKKLDVLLSGEVKTNVDLNGSQLFVTQTEGEAKFESPVANYAMTWQAASNIIAEVNKSKTIRIDGVQVETGIEYSYVDEGEKQNDISVTLKFINKGSKAVKLPKYQFELLSSEGVRYPILPEAEDLELVPGIQKELILNGKVPVSVASKSWTLLLQQPKEENKASGYVLSGFKLPTVKTGGSDLSLIRQYQNENSKYEIAVMNTERLPWGDQDIINIYLEVRNNGEKEQLIPDIKSTLKMNGAALDAKDISIIKLDNQILIPTGESIRYVISTKVPYNYKFSKMSLVLNDQLEEKKTRTMGQFTINELAQVKYVRNSYNLDSKGRKATLDLENSYRFEAKNSSMYYVEFSYSNKEDRITELPVLKGYFKTKDGKYIEAEIQNVKSKLSPTGRALLIASAQIPKSYDGEGVAFIVGEAITTGKYSTIEDKPDSYIKAGSFNVPVAVNEVSDKFQDMKINPYLLTFDKVDAGITGNSALTLEIRYTLTDSKKYEVNENKKKLLFEINDGNTTYEQILEIEGEKGLVVGKNQQLKVEFTGPSISRVLSNGYKLNVYEYNNGHKKLLAFKDYSRFYVSQNNNDNS</sequence>